<reference evidence="1" key="1">
    <citation type="submission" date="2018-05" db="EMBL/GenBank/DDBJ databases">
        <authorList>
            <person name="Lanie J.A."/>
            <person name="Ng W.-L."/>
            <person name="Kazmierczak K.M."/>
            <person name="Andrzejewski T.M."/>
            <person name="Davidsen T.M."/>
            <person name="Wayne K.J."/>
            <person name="Tettelin H."/>
            <person name="Glass J.I."/>
            <person name="Rusch D."/>
            <person name="Podicherti R."/>
            <person name="Tsui H.-C.T."/>
            <person name="Winkler M.E."/>
        </authorList>
    </citation>
    <scope>NUCLEOTIDE SEQUENCE</scope>
</reference>
<name>A0A382J5M3_9ZZZZ</name>
<sequence>MAQIANDPRLSQAVQRLKKITKPADIDVIK</sequence>
<protein>
    <submittedName>
        <fullName evidence="1">Uncharacterized protein</fullName>
    </submittedName>
</protein>
<organism evidence="1">
    <name type="scientific">marine metagenome</name>
    <dbReference type="NCBI Taxonomy" id="408172"/>
    <lineage>
        <taxon>unclassified sequences</taxon>
        <taxon>metagenomes</taxon>
        <taxon>ecological metagenomes</taxon>
    </lineage>
</organism>
<accession>A0A382J5M3</accession>
<dbReference type="AlphaFoldDB" id="A0A382J5M3"/>
<proteinExistence type="predicted"/>
<evidence type="ECO:0000313" key="1">
    <source>
        <dbReference type="EMBL" id="SVC06919.1"/>
    </source>
</evidence>
<dbReference type="EMBL" id="UINC01071756">
    <property type="protein sequence ID" value="SVC06919.1"/>
    <property type="molecule type" value="Genomic_DNA"/>
</dbReference>
<gene>
    <name evidence="1" type="ORF">METZ01_LOCUS259773</name>
</gene>